<sequence>DLGTSQHKPKALLALLQDDNARPTAHQRVQPTLAAARLHLLHTLGLEPSLNAAGHPPALPVPAIAHAHHLDPIAHAQINLAHVHSPTRLDAHKQPVGARRTRRPLSLHAHINASSLVRAHRPLFHGHCLRICVLADDLGHLVIAGHHGTLVRALIGQVGLVFGAAAYQQNARAALLVVDGAEVERRVAGVVGGV</sequence>
<dbReference type="AlphaFoldDB" id="A0A3M7Q3A2"/>
<protein>
    <submittedName>
        <fullName evidence="1">Uncharacterized protein</fullName>
    </submittedName>
</protein>
<dbReference type="EMBL" id="REGN01007724">
    <property type="protein sequence ID" value="RNA05438.1"/>
    <property type="molecule type" value="Genomic_DNA"/>
</dbReference>
<proteinExistence type="predicted"/>
<reference evidence="1 2" key="1">
    <citation type="journal article" date="2018" name="Sci. Rep.">
        <title>Genomic signatures of local adaptation to the degree of environmental predictability in rotifers.</title>
        <authorList>
            <person name="Franch-Gras L."/>
            <person name="Hahn C."/>
            <person name="Garcia-Roger E.M."/>
            <person name="Carmona M.J."/>
            <person name="Serra M."/>
            <person name="Gomez A."/>
        </authorList>
    </citation>
    <scope>NUCLEOTIDE SEQUENCE [LARGE SCALE GENOMIC DNA]</scope>
    <source>
        <strain evidence="1">HYR1</strain>
    </source>
</reference>
<feature type="non-terminal residue" evidence="1">
    <location>
        <position position="1"/>
    </location>
</feature>
<evidence type="ECO:0000313" key="2">
    <source>
        <dbReference type="Proteomes" id="UP000276133"/>
    </source>
</evidence>
<evidence type="ECO:0000313" key="1">
    <source>
        <dbReference type="EMBL" id="RNA05438.1"/>
    </source>
</evidence>
<comment type="caution">
    <text evidence="1">The sequence shown here is derived from an EMBL/GenBank/DDBJ whole genome shotgun (WGS) entry which is preliminary data.</text>
</comment>
<gene>
    <name evidence="1" type="ORF">BpHYR1_025471</name>
</gene>
<accession>A0A3M7Q3A2</accession>
<name>A0A3M7Q3A2_BRAPC</name>
<keyword evidence="2" id="KW-1185">Reference proteome</keyword>
<organism evidence="1 2">
    <name type="scientific">Brachionus plicatilis</name>
    <name type="common">Marine rotifer</name>
    <name type="synonym">Brachionus muelleri</name>
    <dbReference type="NCBI Taxonomy" id="10195"/>
    <lineage>
        <taxon>Eukaryota</taxon>
        <taxon>Metazoa</taxon>
        <taxon>Spiralia</taxon>
        <taxon>Gnathifera</taxon>
        <taxon>Rotifera</taxon>
        <taxon>Eurotatoria</taxon>
        <taxon>Monogononta</taxon>
        <taxon>Pseudotrocha</taxon>
        <taxon>Ploima</taxon>
        <taxon>Brachionidae</taxon>
        <taxon>Brachionus</taxon>
    </lineage>
</organism>
<dbReference type="Proteomes" id="UP000276133">
    <property type="component" value="Unassembled WGS sequence"/>
</dbReference>